<dbReference type="GO" id="GO:0006749">
    <property type="term" value="P:glutathione metabolic process"/>
    <property type="evidence" value="ECO:0007669"/>
    <property type="project" value="TreeGrafter"/>
</dbReference>
<reference evidence="4 5" key="1">
    <citation type="journal article" date="2016" name="Sci. Rep.">
        <title>Insights into Adaptations to a Near-Obligate Nematode Endoparasitic Lifestyle from the Finished Genome of Drechmeria coniospora.</title>
        <authorList>
            <person name="Zhang L."/>
            <person name="Zhou Z."/>
            <person name="Guo Q."/>
            <person name="Fokkens L."/>
            <person name="Miskei M."/>
            <person name="Pocsi I."/>
            <person name="Zhang W."/>
            <person name="Chen M."/>
            <person name="Wang L."/>
            <person name="Sun Y."/>
            <person name="Donzelli B.G."/>
            <person name="Gibson D.M."/>
            <person name="Nelson D.R."/>
            <person name="Luo J.G."/>
            <person name="Rep M."/>
            <person name="Liu H."/>
            <person name="Yang S."/>
            <person name="Wang J."/>
            <person name="Krasnoff S.B."/>
            <person name="Xu Y."/>
            <person name="Molnar I."/>
            <person name="Lin M."/>
        </authorList>
    </citation>
    <scope>NUCLEOTIDE SEQUENCE [LARGE SCALE GENOMIC DNA]</scope>
    <source>
        <strain evidence="4 5">ARSEF 6962</strain>
    </source>
</reference>
<dbReference type="InParanoid" id="A0A151GB33"/>
<dbReference type="Proteomes" id="UP000076580">
    <property type="component" value="Chromosome 03"/>
</dbReference>
<dbReference type="EMBL" id="LAYC01000003">
    <property type="protein sequence ID" value="KYK54255.1"/>
    <property type="molecule type" value="Genomic_DNA"/>
</dbReference>
<dbReference type="GO" id="GO:0016034">
    <property type="term" value="F:maleylacetoacetate isomerase activity"/>
    <property type="evidence" value="ECO:0007669"/>
    <property type="project" value="TreeGrafter"/>
</dbReference>
<dbReference type="InterPro" id="IPR005955">
    <property type="entry name" value="GST_Zeta"/>
</dbReference>
<dbReference type="GO" id="GO:0005739">
    <property type="term" value="C:mitochondrion"/>
    <property type="evidence" value="ECO:0007669"/>
    <property type="project" value="TreeGrafter"/>
</dbReference>
<dbReference type="InterPro" id="IPR010987">
    <property type="entry name" value="Glutathione-S-Trfase_C-like"/>
</dbReference>
<dbReference type="Pfam" id="PF13409">
    <property type="entry name" value="GST_N_2"/>
    <property type="match status" value="1"/>
</dbReference>
<gene>
    <name evidence="4" type="ORF">DCS_06212</name>
</gene>
<dbReference type="SUPFAM" id="SSF47616">
    <property type="entry name" value="GST C-terminal domain-like"/>
    <property type="match status" value="1"/>
</dbReference>
<proteinExistence type="inferred from homology"/>
<dbReference type="InterPro" id="IPR004046">
    <property type="entry name" value="GST_C"/>
</dbReference>
<dbReference type="PROSITE" id="PS50404">
    <property type="entry name" value="GST_NTER"/>
    <property type="match status" value="1"/>
</dbReference>
<dbReference type="Gene3D" id="3.40.30.10">
    <property type="entry name" value="Glutaredoxin"/>
    <property type="match status" value="1"/>
</dbReference>
<dbReference type="GeneID" id="63718855"/>
<comment type="caution">
    <text evidence="4">The sequence shown here is derived from an EMBL/GenBank/DDBJ whole genome shotgun (WGS) entry which is preliminary data.</text>
</comment>
<evidence type="ECO:0000256" key="1">
    <source>
        <dbReference type="ARBA" id="ARBA00010007"/>
    </source>
</evidence>
<feature type="domain" description="GST C-terminal" evidence="3">
    <location>
        <begin position="96"/>
        <end position="218"/>
    </location>
</feature>
<dbReference type="SUPFAM" id="SSF52833">
    <property type="entry name" value="Thioredoxin-like"/>
    <property type="match status" value="1"/>
</dbReference>
<dbReference type="PANTHER" id="PTHR42673:SF4">
    <property type="entry name" value="MALEYLACETOACETATE ISOMERASE"/>
    <property type="match status" value="1"/>
</dbReference>
<dbReference type="OrthoDB" id="202840at2759"/>
<organism evidence="4 5">
    <name type="scientific">Drechmeria coniospora</name>
    <name type="common">Nematophagous fungus</name>
    <name type="synonym">Meria coniospora</name>
    <dbReference type="NCBI Taxonomy" id="98403"/>
    <lineage>
        <taxon>Eukaryota</taxon>
        <taxon>Fungi</taxon>
        <taxon>Dikarya</taxon>
        <taxon>Ascomycota</taxon>
        <taxon>Pezizomycotina</taxon>
        <taxon>Sordariomycetes</taxon>
        <taxon>Hypocreomycetidae</taxon>
        <taxon>Hypocreales</taxon>
        <taxon>Ophiocordycipitaceae</taxon>
        <taxon>Drechmeria</taxon>
    </lineage>
</organism>
<dbReference type="CDD" id="cd03191">
    <property type="entry name" value="GST_C_Zeta"/>
    <property type="match status" value="1"/>
</dbReference>
<evidence type="ECO:0000313" key="5">
    <source>
        <dbReference type="Proteomes" id="UP000076580"/>
    </source>
</evidence>
<dbReference type="Pfam" id="PF14497">
    <property type="entry name" value="GST_C_3"/>
    <property type="match status" value="1"/>
</dbReference>
<dbReference type="InterPro" id="IPR036249">
    <property type="entry name" value="Thioredoxin-like_sf"/>
</dbReference>
<dbReference type="InterPro" id="IPR034333">
    <property type="entry name" value="GST_Zeta_N"/>
</dbReference>
<feature type="domain" description="GST N-terminal" evidence="2">
    <location>
        <begin position="6"/>
        <end position="89"/>
    </location>
</feature>
<dbReference type="CDD" id="cd03042">
    <property type="entry name" value="GST_N_Zeta"/>
    <property type="match status" value="1"/>
</dbReference>
<keyword evidence="5" id="KW-1185">Reference proteome</keyword>
<comment type="similarity">
    <text evidence="1">Belongs to the GST superfamily. Zeta family.</text>
</comment>
<dbReference type="STRING" id="98403.A0A151GB33"/>
<dbReference type="PROSITE" id="PS50405">
    <property type="entry name" value="GST_CTER"/>
    <property type="match status" value="1"/>
</dbReference>
<dbReference type="RefSeq" id="XP_040653607.1">
    <property type="nucleotide sequence ID" value="XM_040803503.1"/>
</dbReference>
<evidence type="ECO:0000259" key="2">
    <source>
        <dbReference type="PROSITE" id="PS50404"/>
    </source>
</evidence>
<dbReference type="GO" id="GO:0006559">
    <property type="term" value="P:L-phenylalanine catabolic process"/>
    <property type="evidence" value="ECO:0007669"/>
    <property type="project" value="TreeGrafter"/>
</dbReference>
<dbReference type="FunFam" id="1.20.1050.10:FF:000010">
    <property type="entry name" value="Maleylacetoacetate isomerase isoform 1"/>
    <property type="match status" value="1"/>
</dbReference>
<dbReference type="SFLD" id="SFLDS00019">
    <property type="entry name" value="Glutathione_Transferase_(cytos"/>
    <property type="match status" value="1"/>
</dbReference>
<evidence type="ECO:0000259" key="3">
    <source>
        <dbReference type="PROSITE" id="PS50405"/>
    </source>
</evidence>
<dbReference type="PANTHER" id="PTHR42673">
    <property type="entry name" value="MALEYLACETOACETATE ISOMERASE"/>
    <property type="match status" value="1"/>
</dbReference>
<dbReference type="GO" id="GO:0004364">
    <property type="term" value="F:glutathione transferase activity"/>
    <property type="evidence" value="ECO:0007669"/>
    <property type="project" value="TreeGrafter"/>
</dbReference>
<dbReference type="InterPro" id="IPR036282">
    <property type="entry name" value="Glutathione-S-Trfase_C_sf"/>
</dbReference>
<dbReference type="InterPro" id="IPR004045">
    <property type="entry name" value="Glutathione_S-Trfase_N"/>
</dbReference>
<evidence type="ECO:0000313" key="4">
    <source>
        <dbReference type="EMBL" id="KYK54255.1"/>
    </source>
</evidence>
<dbReference type="NCBIfam" id="TIGR01262">
    <property type="entry name" value="maiA"/>
    <property type="match status" value="1"/>
</dbReference>
<keyword evidence="4" id="KW-0413">Isomerase</keyword>
<dbReference type="SFLD" id="SFLDG00358">
    <property type="entry name" value="Main_(cytGST)"/>
    <property type="match status" value="1"/>
</dbReference>
<name>A0A151GB33_DRECN</name>
<protein>
    <submittedName>
        <fullName evidence="4">Maleylacetoacetate isomerase</fullName>
    </submittedName>
</protein>
<dbReference type="AlphaFoldDB" id="A0A151GB33"/>
<dbReference type="InterPro" id="IPR034330">
    <property type="entry name" value="GST_Zeta_C"/>
</dbReference>
<dbReference type="Gene3D" id="1.20.1050.10">
    <property type="match status" value="1"/>
</dbReference>
<sequence>MEAAGPRYTLYSYFRSSCSARLRIVLNLKGIPYDLVPVNLLKDEQLSASHRALNPSATVPLLVSGDDGLKIGQSVAAIEYLDEVHPTTPMLPPSSEPEARAVVRTLAAIIACDTQPVTNLRIMRRVRALSGNAEDWNRDLMTDGLRAYEAVAKEHAGKYSYGDCITVADACLLPAVWNAERFGVDLTAFPTIAKVVANLDKHPEVKRAHYFRQPDTPEELRIE</sequence>
<accession>A0A151GB33</accession>
<dbReference type="InterPro" id="IPR040079">
    <property type="entry name" value="Glutathione_S-Trfase"/>
</dbReference>